<keyword evidence="3 6" id="KW-0812">Transmembrane</keyword>
<name>Q2J2V6_RHOP2</name>
<evidence type="ECO:0000256" key="4">
    <source>
        <dbReference type="ARBA" id="ARBA00022989"/>
    </source>
</evidence>
<dbReference type="Proteomes" id="UP000008809">
    <property type="component" value="Chromosome"/>
</dbReference>
<dbReference type="eggNOG" id="COG1380">
    <property type="taxonomic scope" value="Bacteria"/>
</dbReference>
<feature type="transmembrane region" description="Helical" evidence="6">
    <location>
        <begin position="24"/>
        <end position="42"/>
    </location>
</feature>
<dbReference type="RefSeq" id="WP_011439394.1">
    <property type="nucleotide sequence ID" value="NC_007778.1"/>
</dbReference>
<evidence type="ECO:0000256" key="1">
    <source>
        <dbReference type="ARBA" id="ARBA00004651"/>
    </source>
</evidence>
<comment type="subcellular location">
    <subcellularLocation>
        <location evidence="1">Cell membrane</location>
        <topology evidence="1">Multi-pass membrane protein</topology>
    </subcellularLocation>
</comment>
<keyword evidence="5 6" id="KW-0472">Membrane</keyword>
<keyword evidence="4 6" id="KW-1133">Transmembrane helix</keyword>
<dbReference type="OrthoDB" id="385012at2"/>
<evidence type="ECO:0000256" key="2">
    <source>
        <dbReference type="ARBA" id="ARBA00022475"/>
    </source>
</evidence>
<evidence type="ECO:0000256" key="6">
    <source>
        <dbReference type="SAM" id="Phobius"/>
    </source>
</evidence>
<evidence type="ECO:0000313" key="7">
    <source>
        <dbReference type="EMBL" id="ABD05204.1"/>
    </source>
</evidence>
<dbReference type="EMBL" id="CP000250">
    <property type="protein sequence ID" value="ABD05204.1"/>
    <property type="molecule type" value="Genomic_DNA"/>
</dbReference>
<keyword evidence="2" id="KW-1003">Cell membrane</keyword>
<feature type="transmembrane region" description="Helical" evidence="6">
    <location>
        <begin position="93"/>
        <end position="126"/>
    </location>
</feature>
<dbReference type="HOGENOM" id="CLU_113736_4_2_5"/>
<dbReference type="Pfam" id="PF03788">
    <property type="entry name" value="LrgA"/>
    <property type="match status" value="1"/>
</dbReference>
<dbReference type="AlphaFoldDB" id="Q2J2V6"/>
<protein>
    <submittedName>
        <fullName evidence="7">LrgA</fullName>
    </submittedName>
</protein>
<evidence type="ECO:0000256" key="3">
    <source>
        <dbReference type="ARBA" id="ARBA00022692"/>
    </source>
</evidence>
<proteinExistence type="predicted"/>
<dbReference type="KEGG" id="rpb:RPB_0493"/>
<gene>
    <name evidence="7" type="ordered locus">RPB_0493</name>
</gene>
<dbReference type="GO" id="GO:0005886">
    <property type="term" value="C:plasma membrane"/>
    <property type="evidence" value="ECO:0007669"/>
    <property type="project" value="UniProtKB-SubCell"/>
</dbReference>
<evidence type="ECO:0000313" key="8">
    <source>
        <dbReference type="Proteomes" id="UP000008809"/>
    </source>
</evidence>
<dbReference type="PANTHER" id="PTHR33931">
    <property type="entry name" value="HOLIN-LIKE PROTEIN CIDA-RELATED"/>
    <property type="match status" value="1"/>
</dbReference>
<dbReference type="InterPro" id="IPR005538">
    <property type="entry name" value="LrgA/CidA"/>
</dbReference>
<feature type="transmembrane region" description="Helical" evidence="6">
    <location>
        <begin position="70"/>
        <end position="87"/>
    </location>
</feature>
<dbReference type="PANTHER" id="PTHR33931:SF2">
    <property type="entry name" value="HOLIN-LIKE PROTEIN CIDA"/>
    <property type="match status" value="1"/>
</dbReference>
<keyword evidence="8" id="KW-1185">Reference proteome</keyword>
<reference evidence="7 8" key="1">
    <citation type="submission" date="2006-01" db="EMBL/GenBank/DDBJ databases">
        <title>Complete sequence of Rhodopseudomonas palustris HaA2.</title>
        <authorList>
            <consortium name="US DOE Joint Genome Institute"/>
            <person name="Copeland A."/>
            <person name="Lucas S."/>
            <person name="Lapidus A."/>
            <person name="Barry K."/>
            <person name="Detter J.C."/>
            <person name="Glavina T."/>
            <person name="Hammon N."/>
            <person name="Israni S."/>
            <person name="Pitluck S."/>
            <person name="Chain P."/>
            <person name="Malfatti S."/>
            <person name="Shin M."/>
            <person name="Vergez L."/>
            <person name="Schmutz J."/>
            <person name="Larimer F."/>
            <person name="Land M."/>
            <person name="Hauser L."/>
            <person name="Pelletier D.A."/>
            <person name="Kyrpides N."/>
            <person name="Anderson I."/>
            <person name="Oda Y."/>
            <person name="Harwood C.S."/>
            <person name="Richardson P."/>
        </authorList>
    </citation>
    <scope>NUCLEOTIDE SEQUENCE [LARGE SCALE GENOMIC DNA]</scope>
    <source>
        <strain evidence="7 8">HaA2</strain>
    </source>
</reference>
<accession>Q2J2V6</accession>
<dbReference type="STRING" id="316058.RPB_0493"/>
<sequence>MIASLGLILLCQLAAEVVVRALALPLPGPVLGLMLLLGLLLARDRLRWLAVGPLRQDGAGHDGVETASKAMLAHLSLLFVPAGVGVVQQLDLIAAHGVAIALVLAGSVLITLLVTVATFLVTARLLSMWGAR</sequence>
<organism evidence="7 8">
    <name type="scientific">Rhodopseudomonas palustris (strain HaA2)</name>
    <dbReference type="NCBI Taxonomy" id="316058"/>
    <lineage>
        <taxon>Bacteria</taxon>
        <taxon>Pseudomonadati</taxon>
        <taxon>Pseudomonadota</taxon>
        <taxon>Alphaproteobacteria</taxon>
        <taxon>Hyphomicrobiales</taxon>
        <taxon>Nitrobacteraceae</taxon>
        <taxon>Rhodopseudomonas</taxon>
    </lineage>
</organism>
<evidence type="ECO:0000256" key="5">
    <source>
        <dbReference type="ARBA" id="ARBA00023136"/>
    </source>
</evidence>